<comment type="caution">
    <text evidence="1">The sequence shown here is derived from an EMBL/GenBank/DDBJ whole genome shotgun (WGS) entry which is preliminary data.</text>
</comment>
<sequence length="70" mass="8047">MFYRTRIDLAFTTQADALKAREKALAMLPEAVTINPNTPQEERGFITVERCFHDEDPSLDCLVIEHHQTT</sequence>
<name>A0A0F9HJW4_9ZZZZ</name>
<proteinExistence type="predicted"/>
<gene>
    <name evidence="1" type="ORF">LCGC14_1774110</name>
</gene>
<reference evidence="1" key="1">
    <citation type="journal article" date="2015" name="Nature">
        <title>Complex archaea that bridge the gap between prokaryotes and eukaryotes.</title>
        <authorList>
            <person name="Spang A."/>
            <person name="Saw J.H."/>
            <person name="Jorgensen S.L."/>
            <person name="Zaremba-Niedzwiedzka K."/>
            <person name="Martijn J."/>
            <person name="Lind A.E."/>
            <person name="van Eijk R."/>
            <person name="Schleper C."/>
            <person name="Guy L."/>
            <person name="Ettema T.J."/>
        </authorList>
    </citation>
    <scope>NUCLEOTIDE SEQUENCE</scope>
</reference>
<evidence type="ECO:0000313" key="1">
    <source>
        <dbReference type="EMBL" id="KKM03472.1"/>
    </source>
</evidence>
<accession>A0A0F9HJW4</accession>
<protein>
    <submittedName>
        <fullName evidence="1">Uncharacterized protein</fullName>
    </submittedName>
</protein>
<organism evidence="1">
    <name type="scientific">marine sediment metagenome</name>
    <dbReference type="NCBI Taxonomy" id="412755"/>
    <lineage>
        <taxon>unclassified sequences</taxon>
        <taxon>metagenomes</taxon>
        <taxon>ecological metagenomes</taxon>
    </lineage>
</organism>
<dbReference type="EMBL" id="LAZR01016673">
    <property type="protein sequence ID" value="KKM03472.1"/>
    <property type="molecule type" value="Genomic_DNA"/>
</dbReference>
<dbReference type="AlphaFoldDB" id="A0A0F9HJW4"/>